<proteinExistence type="predicted"/>
<name>A0A6C0LYR8_9ZZZZ</name>
<feature type="domain" description="DDH" evidence="1">
    <location>
        <begin position="11"/>
        <end position="116"/>
    </location>
</feature>
<reference evidence="2" key="1">
    <citation type="journal article" date="2020" name="Nature">
        <title>Giant virus diversity and host interactions through global metagenomics.</title>
        <authorList>
            <person name="Schulz F."/>
            <person name="Roux S."/>
            <person name="Paez-Espino D."/>
            <person name="Jungbluth S."/>
            <person name="Walsh D.A."/>
            <person name="Denef V.J."/>
            <person name="McMahon K.D."/>
            <person name="Konstantinidis K.T."/>
            <person name="Eloe-Fadrosh E.A."/>
            <person name="Kyrpides N.C."/>
            <person name="Woyke T."/>
        </authorList>
    </citation>
    <scope>NUCLEOTIDE SEQUENCE</scope>
    <source>
        <strain evidence="2">GVMAG-S-1035085-51</strain>
    </source>
</reference>
<evidence type="ECO:0000313" key="2">
    <source>
        <dbReference type="EMBL" id="QHU35899.1"/>
    </source>
</evidence>
<dbReference type="AlphaFoldDB" id="A0A6C0LYR8"/>
<dbReference type="Pfam" id="PF01368">
    <property type="entry name" value="DHH"/>
    <property type="match status" value="1"/>
</dbReference>
<accession>A0A6C0LYR8</accession>
<protein>
    <recommendedName>
        <fullName evidence="1">DDH domain-containing protein</fullName>
    </recommendedName>
</protein>
<organism evidence="2">
    <name type="scientific">viral metagenome</name>
    <dbReference type="NCBI Taxonomy" id="1070528"/>
    <lineage>
        <taxon>unclassified sequences</taxon>
        <taxon>metagenomes</taxon>
        <taxon>organismal metagenomes</taxon>
    </lineage>
</organism>
<dbReference type="SUPFAM" id="SSF64182">
    <property type="entry name" value="DHH phosphoesterases"/>
    <property type="match status" value="1"/>
</dbReference>
<dbReference type="EMBL" id="MN740614">
    <property type="protein sequence ID" value="QHU35899.1"/>
    <property type="molecule type" value="Genomic_DNA"/>
</dbReference>
<dbReference type="InterPro" id="IPR038763">
    <property type="entry name" value="DHH_sf"/>
</dbReference>
<dbReference type="InterPro" id="IPR001667">
    <property type="entry name" value="DDH_dom"/>
</dbReference>
<dbReference type="Gene3D" id="3.90.1640.10">
    <property type="entry name" value="inorganic pyrophosphatase (n-terminal core)"/>
    <property type="match status" value="1"/>
</dbReference>
<evidence type="ECO:0000259" key="1">
    <source>
        <dbReference type="Pfam" id="PF01368"/>
    </source>
</evidence>
<sequence length="178" mass="20899">MDKYIILTQSDSLDGAFATTMLKSVLINLNKKVKVFSFSPSEPFPSDMFQIIKNKNVVVVDICWDADIMKWLMLFSKKFIVIDHHKSNENVVKSKLYTHIFDVTKATCELMCEYLEILPYPDIIKIIADQTLIRENNNDFEKGKLIVSILEKQNYATDYEKTDEIMYYSYEEIYTKFL</sequence>